<dbReference type="PANTHER" id="PTHR10183">
    <property type="entry name" value="CALPAIN"/>
    <property type="match status" value="1"/>
</dbReference>
<dbReference type="Proteomes" id="UP000815325">
    <property type="component" value="Unassembled WGS sequence"/>
</dbReference>
<evidence type="ECO:0000256" key="5">
    <source>
        <dbReference type="PROSITE-ProRule" id="PRU00239"/>
    </source>
</evidence>
<name>A0ABQ7GEV1_DUNSA</name>
<dbReference type="SUPFAM" id="SSF54001">
    <property type="entry name" value="Cysteine proteinases"/>
    <property type="match status" value="1"/>
</dbReference>
<keyword evidence="4" id="KW-0788">Thiol protease</keyword>
<dbReference type="InterPro" id="IPR022683">
    <property type="entry name" value="Calpain_III"/>
</dbReference>
<evidence type="ECO:0000256" key="1">
    <source>
        <dbReference type="ARBA" id="ARBA00007623"/>
    </source>
</evidence>
<dbReference type="EMBL" id="MU069828">
    <property type="protein sequence ID" value="KAF5833131.1"/>
    <property type="molecule type" value="Genomic_DNA"/>
</dbReference>
<evidence type="ECO:0000256" key="2">
    <source>
        <dbReference type="ARBA" id="ARBA00022670"/>
    </source>
</evidence>
<dbReference type="PRINTS" id="PR00704">
    <property type="entry name" value="CALPAIN"/>
</dbReference>
<keyword evidence="3" id="KW-0378">Hydrolase</keyword>
<reference evidence="8" key="1">
    <citation type="submission" date="2017-08" db="EMBL/GenBank/DDBJ databases">
        <authorList>
            <person name="Polle J.E."/>
            <person name="Barry K."/>
            <person name="Cushman J."/>
            <person name="Schmutz J."/>
            <person name="Tran D."/>
            <person name="Hathwaick L.T."/>
            <person name="Yim W.C."/>
            <person name="Jenkins J."/>
            <person name="Mckie-Krisberg Z.M."/>
            <person name="Prochnik S."/>
            <person name="Lindquist E."/>
            <person name="Dockter R.B."/>
            <person name="Adam C."/>
            <person name="Molina H."/>
            <person name="Bunkerborg J."/>
            <person name="Jin E."/>
            <person name="Buchheim M."/>
            <person name="Magnuson J."/>
        </authorList>
    </citation>
    <scope>NUCLEOTIDE SEQUENCE</scope>
    <source>
        <strain evidence="8">CCAP 19/18</strain>
    </source>
</reference>
<evidence type="ECO:0000256" key="3">
    <source>
        <dbReference type="ARBA" id="ARBA00022801"/>
    </source>
</evidence>
<evidence type="ECO:0000259" key="7">
    <source>
        <dbReference type="PROSITE" id="PS50203"/>
    </source>
</evidence>
<comment type="caution">
    <text evidence="5">Lacks conserved residue(s) required for the propagation of feature annotation.</text>
</comment>
<proteinExistence type="inferred from homology"/>
<dbReference type="SUPFAM" id="SSF49758">
    <property type="entry name" value="Calpain large subunit, middle domain (domain III)"/>
    <property type="match status" value="3"/>
</dbReference>
<dbReference type="InterPro" id="IPR001300">
    <property type="entry name" value="Peptidase_C2_calpain_cat"/>
</dbReference>
<feature type="domain" description="Calpain catalytic" evidence="7">
    <location>
        <begin position="40"/>
        <end position="90"/>
    </location>
</feature>
<keyword evidence="9" id="KW-1185">Reference proteome</keyword>
<evidence type="ECO:0000256" key="6">
    <source>
        <dbReference type="SAM" id="MobiDB-lite"/>
    </source>
</evidence>
<dbReference type="SMART" id="SM00720">
    <property type="entry name" value="calpain_III"/>
    <property type="match status" value="2"/>
</dbReference>
<evidence type="ECO:0000313" key="9">
    <source>
        <dbReference type="Proteomes" id="UP000815325"/>
    </source>
</evidence>
<evidence type="ECO:0000313" key="8">
    <source>
        <dbReference type="EMBL" id="KAF5833131.1"/>
    </source>
</evidence>
<comment type="caution">
    <text evidence="8">The sequence shown here is derived from an EMBL/GenBank/DDBJ whole genome shotgun (WGS) entry which is preliminary data.</text>
</comment>
<gene>
    <name evidence="8" type="ORF">DUNSADRAFT_10650</name>
</gene>
<dbReference type="InterPro" id="IPR036213">
    <property type="entry name" value="Calpain_III_sf"/>
</dbReference>
<feature type="domain" description="Calpain catalytic" evidence="7">
    <location>
        <begin position="103"/>
        <end position="162"/>
    </location>
</feature>
<dbReference type="PROSITE" id="PS50203">
    <property type="entry name" value="CALPAIN_CAT"/>
    <property type="match status" value="2"/>
</dbReference>
<dbReference type="Gene3D" id="3.90.70.10">
    <property type="entry name" value="Cysteine proteinases"/>
    <property type="match status" value="1"/>
</dbReference>
<dbReference type="Pfam" id="PF01067">
    <property type="entry name" value="Calpain_III"/>
    <property type="match status" value="2"/>
</dbReference>
<evidence type="ECO:0000256" key="4">
    <source>
        <dbReference type="ARBA" id="ARBA00022807"/>
    </source>
</evidence>
<keyword evidence="2" id="KW-0645">Protease</keyword>
<dbReference type="PANTHER" id="PTHR10183:SF379">
    <property type="entry name" value="CALPAIN-5"/>
    <property type="match status" value="1"/>
</dbReference>
<comment type="similarity">
    <text evidence="1">Belongs to the peptidase C2 family.</text>
</comment>
<feature type="compositionally biased region" description="Basic and acidic residues" evidence="6">
    <location>
        <begin position="1"/>
        <end position="12"/>
    </location>
</feature>
<protein>
    <recommendedName>
        <fullName evidence="7">Calpain catalytic domain-containing protein</fullName>
    </recommendedName>
</protein>
<feature type="region of interest" description="Disordered" evidence="6">
    <location>
        <begin position="1"/>
        <end position="24"/>
    </location>
</feature>
<dbReference type="InterPro" id="IPR022684">
    <property type="entry name" value="Calpain_cysteine_protease"/>
</dbReference>
<dbReference type="Gene3D" id="2.60.120.380">
    <property type="match status" value="3"/>
</dbReference>
<accession>A0ABQ7GEV1</accession>
<dbReference type="Pfam" id="PF00648">
    <property type="entry name" value="Peptidase_C2"/>
    <property type="match status" value="2"/>
</dbReference>
<sequence>MPKGRLSIEKRPFPSGKPAKTSPKAAPSLTLLLLLLSPSHSGHVGELWPSFVEKAYAKLHGSYHSLEGGSVADCLTDLTGGVSDKIKLDEGEGSVAAQAGGNWHGAWAEGSEQWHIPEAQALEKELAAAPSSRMGAPDEAAFWMSYKDFIATFNRLHTCRLFPPHWHQLTLHCGWQGPSAGGPYYQPMQPGAEPLRSPTWCFNPQFRITVRKACEVVVCLGLQDPRVEARKHVSKAARKRTAGMMVLRVPSSYLGRRWEISGPVEVVASTGLSGGRDSSITFQAESSAAYVVVPHTGRAGDEAAFVLRLFSSNPLEVEQLPSPLSLVLGGQWTGLLAGGPATSSTFGSNPQYMISTAHKAEVVFTVSRLDVRYAVLKPLHSPEQCVGLYLCYPEITAEGTSGRRTGIFRKEEVVAESGFSSMDNAVMTVTLEPCTPYVLIPALAHPGLEAPFELSILSGVPVELVPLPELKTIVLQGSWRAETAGGCDLHPTWRKNPRFLLALQKPCSLRAIVAESTFVTSHTNSTEYSLQGGTPYIIIPCTYSPGRPGLFTLSLSAMEDFELVQL</sequence>
<organism evidence="8 9">
    <name type="scientific">Dunaliella salina</name>
    <name type="common">Green alga</name>
    <name type="synonym">Protococcus salinus</name>
    <dbReference type="NCBI Taxonomy" id="3046"/>
    <lineage>
        <taxon>Eukaryota</taxon>
        <taxon>Viridiplantae</taxon>
        <taxon>Chlorophyta</taxon>
        <taxon>core chlorophytes</taxon>
        <taxon>Chlorophyceae</taxon>
        <taxon>CS clade</taxon>
        <taxon>Chlamydomonadales</taxon>
        <taxon>Dunaliellaceae</taxon>
        <taxon>Dunaliella</taxon>
    </lineage>
</organism>
<dbReference type="InterPro" id="IPR038765">
    <property type="entry name" value="Papain-like_cys_pep_sf"/>
</dbReference>
<dbReference type="InterPro" id="IPR022682">
    <property type="entry name" value="Calpain_domain_III"/>
</dbReference>
<dbReference type="SMART" id="SM00230">
    <property type="entry name" value="CysPc"/>
    <property type="match status" value="1"/>
</dbReference>